<dbReference type="RefSeq" id="WP_379048584.1">
    <property type="nucleotide sequence ID" value="NZ_JBHULZ010000041.1"/>
</dbReference>
<dbReference type="PANTHER" id="PTHR36842">
    <property type="entry name" value="PROTEIN TOLB HOMOLOG"/>
    <property type="match status" value="1"/>
</dbReference>
<organism evidence="1 2">
    <name type="scientific">Mesonia sediminis</name>
    <dbReference type="NCBI Taxonomy" id="1703946"/>
    <lineage>
        <taxon>Bacteria</taxon>
        <taxon>Pseudomonadati</taxon>
        <taxon>Bacteroidota</taxon>
        <taxon>Flavobacteriia</taxon>
        <taxon>Flavobacteriales</taxon>
        <taxon>Flavobacteriaceae</taxon>
        <taxon>Mesonia</taxon>
    </lineage>
</organism>
<dbReference type="Gene3D" id="2.60.40.10">
    <property type="entry name" value="Immunoglobulins"/>
    <property type="match status" value="1"/>
</dbReference>
<dbReference type="Pfam" id="PF13620">
    <property type="entry name" value="CarboxypepD_reg"/>
    <property type="match status" value="1"/>
</dbReference>
<dbReference type="Gene3D" id="2.120.10.30">
    <property type="entry name" value="TolB, C-terminal domain"/>
    <property type="match status" value="1"/>
</dbReference>
<dbReference type="SUPFAM" id="SSF49265">
    <property type="entry name" value="Fibronectin type III"/>
    <property type="match status" value="1"/>
</dbReference>
<proteinExistence type="predicted"/>
<dbReference type="InterPro" id="IPR013784">
    <property type="entry name" value="Carb-bd-like_fold"/>
</dbReference>
<dbReference type="InterPro" id="IPR013783">
    <property type="entry name" value="Ig-like_fold"/>
</dbReference>
<sequence>MKNKQLLFLILAFLGVFHYGCEEDTIDESEIGNITGSVVNKEDKSPIANAKISTNPATSTVFTDDFGQFILEGVSVGEYSVQAKKEGLTANFEGVTVQANSSVNVIFEMENEAVLNTPPKAPVPLLPQDNQVDVSNNFEFVWGKSTDREDQESLAYTLEIRDAQNQEVLRFENITDTIKQVDNLQFSKQYFWQVSVSDGVNDAVRSELFTFKTADFPVITNYFVKNVNGNNVIYALSEDEDEIQLTSENYNSFRPRKNNGVNKIAFMRSVGAQTHLFTMNPDGSDQQQISSIPIGGFNMEMVDFDWTSNGNALVYPNFTNLFQVNYTGGGTQVIYQTSDGSLITEVAVYENDNSKIALITNDNSGYNAKVFVYDLTTNVVTHMIQQNLPGAVGGIDFSPAGNRVLFTRDVQGFENPNYRQLDSRIFLYNLNTQVLVDISSEKDAGTNDLDPKFSPTGADIIFVNVPNNLNATPQIYISDINPNDNEPRFLLVDGAYMPEWK</sequence>
<accession>A0ABW5SFZ3</accession>
<dbReference type="PANTHER" id="PTHR36842:SF1">
    <property type="entry name" value="PROTEIN TOLB"/>
    <property type="match status" value="1"/>
</dbReference>
<evidence type="ECO:0000313" key="1">
    <source>
        <dbReference type="EMBL" id="MFD2698718.1"/>
    </source>
</evidence>
<dbReference type="InterPro" id="IPR011042">
    <property type="entry name" value="6-blade_b-propeller_TolB-like"/>
</dbReference>
<dbReference type="Proteomes" id="UP001597357">
    <property type="component" value="Unassembled WGS sequence"/>
</dbReference>
<gene>
    <name evidence="1" type="ORF">ACFSQ0_12005</name>
</gene>
<dbReference type="SUPFAM" id="SSF49452">
    <property type="entry name" value="Starch-binding domain-like"/>
    <property type="match status" value="1"/>
</dbReference>
<dbReference type="SUPFAM" id="SSF69304">
    <property type="entry name" value="Tricorn protease N-terminal domain"/>
    <property type="match status" value="1"/>
</dbReference>
<evidence type="ECO:0000313" key="2">
    <source>
        <dbReference type="Proteomes" id="UP001597357"/>
    </source>
</evidence>
<dbReference type="InterPro" id="IPR036116">
    <property type="entry name" value="FN3_sf"/>
</dbReference>
<name>A0ABW5SFZ3_9FLAO</name>
<dbReference type="Gene3D" id="2.60.40.1120">
    <property type="entry name" value="Carboxypeptidase-like, regulatory domain"/>
    <property type="match status" value="1"/>
</dbReference>
<keyword evidence="2" id="KW-1185">Reference proteome</keyword>
<comment type="caution">
    <text evidence="1">The sequence shown here is derived from an EMBL/GenBank/DDBJ whole genome shotgun (WGS) entry which is preliminary data.</text>
</comment>
<dbReference type="EMBL" id="JBHULZ010000041">
    <property type="protein sequence ID" value="MFD2698718.1"/>
    <property type="molecule type" value="Genomic_DNA"/>
</dbReference>
<reference evidence="2" key="1">
    <citation type="journal article" date="2019" name="Int. J. Syst. Evol. Microbiol.">
        <title>The Global Catalogue of Microorganisms (GCM) 10K type strain sequencing project: providing services to taxonomists for standard genome sequencing and annotation.</title>
        <authorList>
            <consortium name="The Broad Institute Genomics Platform"/>
            <consortium name="The Broad Institute Genome Sequencing Center for Infectious Disease"/>
            <person name="Wu L."/>
            <person name="Ma J."/>
        </authorList>
    </citation>
    <scope>NUCLEOTIDE SEQUENCE [LARGE SCALE GENOMIC DNA]</scope>
    <source>
        <strain evidence="2">KCTC 42255</strain>
    </source>
</reference>
<protein>
    <submittedName>
        <fullName evidence="1">Carboxypeptidase regulatory-like domain-containing protein</fullName>
    </submittedName>
</protein>